<accession>A0A257SK62</accession>
<evidence type="ECO:0000256" key="1">
    <source>
        <dbReference type="SAM" id="MobiDB-lite"/>
    </source>
</evidence>
<dbReference type="InterPro" id="IPR021969">
    <property type="entry name" value="DUF3579"/>
</dbReference>
<organism evidence="2 3">
    <name type="scientific">Acidithiobacillus ferrivorans</name>
    <dbReference type="NCBI Taxonomy" id="160808"/>
    <lineage>
        <taxon>Bacteria</taxon>
        <taxon>Pseudomonadati</taxon>
        <taxon>Pseudomonadota</taxon>
        <taxon>Acidithiobacillia</taxon>
        <taxon>Acidithiobacillales</taxon>
        <taxon>Acidithiobacillaceae</taxon>
        <taxon>Acidithiobacillus</taxon>
    </lineage>
</organism>
<proteinExistence type="predicted"/>
<dbReference type="EMBL" id="NCBC01000680">
    <property type="protein sequence ID" value="OYV73572.1"/>
    <property type="molecule type" value="Genomic_DNA"/>
</dbReference>
<gene>
    <name evidence="2" type="ORF">B7Z70_13125</name>
</gene>
<protein>
    <submittedName>
        <fullName evidence="2">Uncharacterized protein</fullName>
    </submittedName>
</protein>
<feature type="compositionally biased region" description="Basic residues" evidence="1">
    <location>
        <begin position="99"/>
        <end position="110"/>
    </location>
</feature>
<feature type="compositionally biased region" description="Basic and acidic residues" evidence="1">
    <location>
        <begin position="86"/>
        <end position="95"/>
    </location>
</feature>
<name>A0A257SK62_9PROT</name>
<feature type="region of interest" description="Disordered" evidence="1">
    <location>
        <begin position="86"/>
        <end position="110"/>
    </location>
</feature>
<evidence type="ECO:0000313" key="2">
    <source>
        <dbReference type="EMBL" id="OYV73572.1"/>
    </source>
</evidence>
<comment type="caution">
    <text evidence="2">The sequence shown here is derived from an EMBL/GenBank/DDBJ whole genome shotgun (WGS) entry which is preliminary data.</text>
</comment>
<dbReference type="AlphaFoldDB" id="A0A257SK62"/>
<reference evidence="2 3" key="1">
    <citation type="submission" date="2017-03" db="EMBL/GenBank/DDBJ databases">
        <title>Lifting the veil on microbial sulfur biogeochemistry in mining wastewaters.</title>
        <authorList>
            <person name="Kantor R.S."/>
            <person name="Colenbrander Nelson T."/>
            <person name="Marshall S."/>
            <person name="Bennett D."/>
            <person name="Apte S."/>
            <person name="Camacho D."/>
            <person name="Thomas B.C."/>
            <person name="Warren L.A."/>
            <person name="Banfield J.F."/>
        </authorList>
    </citation>
    <scope>NUCLEOTIDE SEQUENCE [LARGE SCALE GENOMIC DNA]</scope>
    <source>
        <strain evidence="2">21-59-9</strain>
    </source>
</reference>
<dbReference type="Gene3D" id="3.30.70.2340">
    <property type="entry name" value="Uncharacterised protein PF12112 family, DUF3579"/>
    <property type="match status" value="1"/>
</dbReference>
<dbReference type="Pfam" id="PF12112">
    <property type="entry name" value="DUF3579"/>
    <property type="match status" value="1"/>
</dbReference>
<dbReference type="Proteomes" id="UP000216779">
    <property type="component" value="Unassembled WGS sequence"/>
</dbReference>
<evidence type="ECO:0000313" key="3">
    <source>
        <dbReference type="Proteomes" id="UP000216779"/>
    </source>
</evidence>
<sequence length="110" mass="12418">MIIIDGVTESGGKFRPSAWAEMLIEGVGLAHFGADHKIHYLPLIEPATINGNAAIIIDESLEEIRPEAFAEIMRFAAENRLQVRHEEGSIADRRVQQPTRRRHQTQRPHS</sequence>